<feature type="non-terminal residue" evidence="1">
    <location>
        <position position="96"/>
    </location>
</feature>
<dbReference type="Proteomes" id="UP001165082">
    <property type="component" value="Unassembled WGS sequence"/>
</dbReference>
<dbReference type="PANTHER" id="PTHR17901:SF14">
    <property type="entry name" value="MAGNESIUM-DEPENDENT PHOSPHATASE 1"/>
    <property type="match status" value="1"/>
</dbReference>
<accession>A0A9W6ZWD2</accession>
<dbReference type="NCBIfam" id="TIGR01685">
    <property type="entry name" value="MDP-1"/>
    <property type="match status" value="1"/>
</dbReference>
<evidence type="ECO:0000313" key="1">
    <source>
        <dbReference type="EMBL" id="GMH59216.1"/>
    </source>
</evidence>
<comment type="caution">
    <text evidence="1">The sequence shown here is derived from an EMBL/GenBank/DDBJ whole genome shotgun (WGS) entry which is preliminary data.</text>
</comment>
<proteinExistence type="predicted"/>
<reference evidence="1" key="1">
    <citation type="submission" date="2022-07" db="EMBL/GenBank/DDBJ databases">
        <title>Genome analysis of Parmales, a sister group of diatoms, reveals the evolutionary specialization of diatoms from phago-mixotrophs to photoautotrophs.</title>
        <authorList>
            <person name="Ban H."/>
            <person name="Sato S."/>
            <person name="Yoshikawa S."/>
            <person name="Kazumasa Y."/>
            <person name="Nakamura Y."/>
            <person name="Ichinomiya M."/>
            <person name="Saitoh K."/>
            <person name="Sato N."/>
            <person name="Blanc-Mathieu R."/>
            <person name="Endo H."/>
            <person name="Kuwata A."/>
            <person name="Ogata H."/>
        </authorList>
    </citation>
    <scope>NUCLEOTIDE SEQUENCE</scope>
</reference>
<dbReference type="GO" id="GO:0003993">
    <property type="term" value="F:acid phosphatase activity"/>
    <property type="evidence" value="ECO:0007669"/>
    <property type="project" value="TreeGrafter"/>
</dbReference>
<dbReference type="EMBL" id="BRXZ01002298">
    <property type="protein sequence ID" value="GMH59216.1"/>
    <property type="molecule type" value="Genomic_DNA"/>
</dbReference>
<organism evidence="1 2">
    <name type="scientific">Triparma retinervis</name>
    <dbReference type="NCBI Taxonomy" id="2557542"/>
    <lineage>
        <taxon>Eukaryota</taxon>
        <taxon>Sar</taxon>
        <taxon>Stramenopiles</taxon>
        <taxon>Ochrophyta</taxon>
        <taxon>Bolidophyceae</taxon>
        <taxon>Parmales</taxon>
        <taxon>Triparmaceae</taxon>
        <taxon>Triparma</taxon>
    </lineage>
</organism>
<dbReference type="Gene3D" id="3.40.50.1000">
    <property type="entry name" value="HAD superfamily/HAD-like"/>
    <property type="match status" value="1"/>
</dbReference>
<dbReference type="OrthoDB" id="2865258at2759"/>
<dbReference type="InterPro" id="IPR010036">
    <property type="entry name" value="MDP_1_eu_arc"/>
</dbReference>
<dbReference type="PANTHER" id="PTHR17901">
    <property type="entry name" value="MAGNESIUM-DEPENDENT PHOSPHATASE 1 MDP1"/>
    <property type="match status" value="1"/>
</dbReference>
<sequence length="96" mass="10381">MPSLPKVVAFDLDGTIWTPDMYQLWGGGAPFSVEGPELLKDCTGQKVSLLGISGGILDELKTSEDWGGVKVAWVSCTDEPSWADECMKKFKTPMGV</sequence>
<dbReference type="AlphaFoldDB" id="A0A9W6ZWD2"/>
<gene>
    <name evidence="1" type="ORF">TrRE_jg5667</name>
</gene>
<evidence type="ECO:0000313" key="2">
    <source>
        <dbReference type="Proteomes" id="UP001165082"/>
    </source>
</evidence>
<protein>
    <submittedName>
        <fullName evidence="1">Uncharacterized protein</fullName>
    </submittedName>
</protein>
<dbReference type="Pfam" id="PF12689">
    <property type="entry name" value="Acid_PPase"/>
    <property type="match status" value="1"/>
</dbReference>
<dbReference type="InterPro" id="IPR023214">
    <property type="entry name" value="HAD_sf"/>
</dbReference>
<name>A0A9W6ZWD2_9STRA</name>
<keyword evidence="2" id="KW-1185">Reference proteome</keyword>